<dbReference type="Pfam" id="PF10404">
    <property type="entry name" value="BHD_2"/>
    <property type="match status" value="1"/>
</dbReference>
<dbReference type="Pfam" id="PF10405">
    <property type="entry name" value="BHD_3"/>
    <property type="match status" value="1"/>
</dbReference>
<dbReference type="InParanoid" id="A0A2J6TR37"/>
<dbReference type="InterPro" id="IPR018326">
    <property type="entry name" value="Rad4_beta-hairpin_dom1"/>
</dbReference>
<feature type="region of interest" description="Disordered" evidence="6">
    <location>
        <begin position="1"/>
        <end position="141"/>
    </location>
</feature>
<name>A0A2J6TR37_9HELO</name>
<feature type="compositionally biased region" description="Acidic residues" evidence="6">
    <location>
        <begin position="69"/>
        <end position="83"/>
    </location>
</feature>
<dbReference type="InterPro" id="IPR018328">
    <property type="entry name" value="Rad4_beta-hairpin_dom3"/>
</dbReference>
<dbReference type="AlphaFoldDB" id="A0A2J6TR37"/>
<dbReference type="PANTHER" id="PTHR12135:SF0">
    <property type="entry name" value="DNA REPAIR PROTEIN COMPLEMENTING XP-C CELLS"/>
    <property type="match status" value="1"/>
</dbReference>
<dbReference type="GeneID" id="36584693"/>
<dbReference type="Pfam" id="PF03835">
    <property type="entry name" value="Rad4"/>
    <property type="match status" value="1"/>
</dbReference>
<feature type="region of interest" description="Disordered" evidence="6">
    <location>
        <begin position="605"/>
        <end position="629"/>
    </location>
</feature>
<comment type="similarity">
    <text evidence="2">Belongs to the XPC family.</text>
</comment>
<evidence type="ECO:0000313" key="10">
    <source>
        <dbReference type="EMBL" id="PMD65418.1"/>
    </source>
</evidence>
<evidence type="ECO:0000259" key="9">
    <source>
        <dbReference type="SMART" id="SM01032"/>
    </source>
</evidence>
<dbReference type="InterPro" id="IPR004583">
    <property type="entry name" value="DNA_repair_Rad4"/>
</dbReference>
<protein>
    <submittedName>
        <fullName evidence="10">Rad4-domain-containing protein</fullName>
    </submittedName>
</protein>
<dbReference type="InterPro" id="IPR038765">
    <property type="entry name" value="Papain-like_cys_pep_sf"/>
</dbReference>
<dbReference type="Gene3D" id="2.20.20.110">
    <property type="entry name" value="Rad4, beta-hairpin domain BHD1"/>
    <property type="match status" value="1"/>
</dbReference>
<dbReference type="GO" id="GO:0003684">
    <property type="term" value="F:damaged DNA binding"/>
    <property type="evidence" value="ECO:0007669"/>
    <property type="project" value="InterPro"/>
</dbReference>
<dbReference type="RefSeq" id="XP_024742322.1">
    <property type="nucleotide sequence ID" value="XM_024876614.1"/>
</dbReference>
<dbReference type="EMBL" id="KZ613746">
    <property type="protein sequence ID" value="PMD65418.1"/>
    <property type="molecule type" value="Genomic_DNA"/>
</dbReference>
<dbReference type="PANTHER" id="PTHR12135">
    <property type="entry name" value="DNA REPAIR PROTEIN XP-C / RAD4"/>
    <property type="match status" value="1"/>
</dbReference>
<dbReference type="Pfam" id="PF10403">
    <property type="entry name" value="BHD_1"/>
    <property type="match status" value="1"/>
</dbReference>
<dbReference type="InterPro" id="IPR036985">
    <property type="entry name" value="Transglutaminase-like_sf"/>
</dbReference>
<dbReference type="GO" id="GO:0006298">
    <property type="term" value="P:mismatch repair"/>
    <property type="evidence" value="ECO:0007669"/>
    <property type="project" value="TreeGrafter"/>
</dbReference>
<dbReference type="InterPro" id="IPR042488">
    <property type="entry name" value="Rad4_BHD3_sf"/>
</dbReference>
<evidence type="ECO:0000256" key="5">
    <source>
        <dbReference type="ARBA" id="ARBA00023242"/>
    </source>
</evidence>
<keyword evidence="4" id="KW-0234">DNA repair</keyword>
<evidence type="ECO:0000256" key="3">
    <source>
        <dbReference type="ARBA" id="ARBA00022763"/>
    </source>
</evidence>
<feature type="compositionally biased region" description="Polar residues" evidence="6">
    <location>
        <begin position="102"/>
        <end position="118"/>
    </location>
</feature>
<dbReference type="SMART" id="SM01031">
    <property type="entry name" value="BHD_2"/>
    <property type="match status" value="1"/>
</dbReference>
<dbReference type="GO" id="GO:0000111">
    <property type="term" value="C:nucleotide-excision repair factor 2 complex"/>
    <property type="evidence" value="ECO:0007669"/>
    <property type="project" value="TreeGrafter"/>
</dbReference>
<keyword evidence="3" id="KW-0227">DNA damage</keyword>
<keyword evidence="11" id="KW-1185">Reference proteome</keyword>
<evidence type="ECO:0000256" key="6">
    <source>
        <dbReference type="SAM" id="MobiDB-lite"/>
    </source>
</evidence>
<comment type="subcellular location">
    <subcellularLocation>
        <location evidence="1">Nucleus</location>
    </subcellularLocation>
</comment>
<feature type="compositionally biased region" description="Basic residues" evidence="6">
    <location>
        <begin position="1"/>
        <end position="14"/>
    </location>
</feature>
<dbReference type="SUPFAM" id="SSF54001">
    <property type="entry name" value="Cysteine proteinases"/>
    <property type="match status" value="1"/>
</dbReference>
<dbReference type="InterPro" id="IPR018327">
    <property type="entry name" value="BHD_2"/>
</dbReference>
<gene>
    <name evidence="10" type="ORF">K444DRAFT_553372</name>
</gene>
<dbReference type="GO" id="GO:0005737">
    <property type="term" value="C:cytoplasm"/>
    <property type="evidence" value="ECO:0007669"/>
    <property type="project" value="TreeGrafter"/>
</dbReference>
<feature type="domain" description="Rad4 beta-hairpin" evidence="9">
    <location>
        <begin position="652"/>
        <end position="726"/>
    </location>
</feature>
<dbReference type="GO" id="GO:0006289">
    <property type="term" value="P:nucleotide-excision repair"/>
    <property type="evidence" value="ECO:0007669"/>
    <property type="project" value="InterPro"/>
</dbReference>
<evidence type="ECO:0000259" key="7">
    <source>
        <dbReference type="SMART" id="SM01030"/>
    </source>
</evidence>
<dbReference type="Gene3D" id="3.90.260.10">
    <property type="entry name" value="Transglutaminase-like"/>
    <property type="match status" value="1"/>
</dbReference>
<sequence>MAGKKAATRGKGKAKTSSGRNAVPEVYQQMLAEALPTQSDIPERPLKKRRTGLRNAPSVAVGPAKSSDLDDEDDEEEAEFEDVLEARNQDGEEASEFESLPKAQQTAYRDSDSESGQSDPEWEGVDIDTLPQDNEPSGDLELTLKPRTTAQLQKATPRRKGVSKAEKVLRLEAHKMHVLCLLAHLDRRNAWCNDEEVKRSLKPLLDKKMLTFLKPRSDLPQFGRTESLKRGLEQVSVMWRTKFSIMARGTRRALWADDEKDVQNYQLPEDAETSFEKSGFRVAATTLKGSRDLGAQLYCALLRSAGVETRLVCSLQPLSFNAGGPPMPRSAAPMAKPISSENSDEGEPVDIQGPDSPFGNTSGSSKPGLPLNPRRRLGHPNAAAYLMPEISTPARVPPKPKRKVIHESPYPVLWVEVFDEAHQKWFPVDPLVTESIAKPRAFEPPSNDCENSMSYVIAFEEEGCARDVTKRYTKAYNAKTIKTRVESTPGGGRWWRRTMRNYARGWMSDADQIEDTELATAEAREPMPKNIADFKDHPTYALERHLRRNEVLVRTQAIGRVAAGRDLGTPGGKKMENVYRRRDVKVARSADAWYRLGRDVKMDEQPVKTVAPKARPGDEGNADEEDERAGTNLYTEEQTELYVSPPIVNGRVPKNSFRNLDIFVPSMVPKGGVHIPDDEASRAARILGIDYSDALTGFEFRGRHGTAVLKGIVVAAEYREAVEAVIDGFHDEQTRVEEQMRSHTALRMWKQLLVSLRIKERVDGYEVEGEEPDVVPQDDDDSGMDTDEYVDDGGGGFLID</sequence>
<feature type="compositionally biased region" description="Acidic residues" evidence="6">
    <location>
        <begin position="766"/>
        <end position="791"/>
    </location>
</feature>
<dbReference type="Proteomes" id="UP000235371">
    <property type="component" value="Unassembled WGS sequence"/>
</dbReference>
<dbReference type="SMART" id="SM01030">
    <property type="entry name" value="BHD_1"/>
    <property type="match status" value="1"/>
</dbReference>
<feature type="domain" description="Rad4 beta-hairpin" evidence="8">
    <location>
        <begin position="587"/>
        <end position="645"/>
    </location>
</feature>
<feature type="region of interest" description="Disordered" evidence="6">
    <location>
        <begin position="322"/>
        <end position="376"/>
    </location>
</feature>
<dbReference type="SMART" id="SM01032">
    <property type="entry name" value="BHD_3"/>
    <property type="match status" value="1"/>
</dbReference>
<feature type="domain" description="Rad4 beta-hairpin" evidence="7">
    <location>
        <begin position="523"/>
        <end position="585"/>
    </location>
</feature>
<dbReference type="Gene3D" id="3.30.70.2460">
    <property type="entry name" value="Rad4, beta-hairpin domain BHD3"/>
    <property type="match status" value="1"/>
</dbReference>
<evidence type="ECO:0000256" key="4">
    <source>
        <dbReference type="ARBA" id="ARBA00023204"/>
    </source>
</evidence>
<reference evidence="10 11" key="1">
    <citation type="submission" date="2016-04" db="EMBL/GenBank/DDBJ databases">
        <title>A degradative enzymes factory behind the ericoid mycorrhizal symbiosis.</title>
        <authorList>
            <consortium name="DOE Joint Genome Institute"/>
            <person name="Martino E."/>
            <person name="Morin E."/>
            <person name="Grelet G."/>
            <person name="Kuo A."/>
            <person name="Kohler A."/>
            <person name="Daghino S."/>
            <person name="Barry K."/>
            <person name="Choi C."/>
            <person name="Cichocki N."/>
            <person name="Clum A."/>
            <person name="Copeland A."/>
            <person name="Hainaut M."/>
            <person name="Haridas S."/>
            <person name="Labutti K."/>
            <person name="Lindquist E."/>
            <person name="Lipzen A."/>
            <person name="Khouja H.-R."/>
            <person name="Murat C."/>
            <person name="Ohm R."/>
            <person name="Olson A."/>
            <person name="Spatafora J."/>
            <person name="Veneault-Fourrey C."/>
            <person name="Henrissat B."/>
            <person name="Grigoriev I."/>
            <person name="Martin F."/>
            <person name="Perotto S."/>
        </authorList>
    </citation>
    <scope>NUCLEOTIDE SEQUENCE [LARGE SCALE GENOMIC DNA]</scope>
    <source>
        <strain evidence="10 11">E</strain>
    </source>
</reference>
<proteinExistence type="inferred from homology"/>
<dbReference type="GO" id="GO:0003697">
    <property type="term" value="F:single-stranded DNA binding"/>
    <property type="evidence" value="ECO:0007669"/>
    <property type="project" value="TreeGrafter"/>
</dbReference>
<evidence type="ECO:0000256" key="1">
    <source>
        <dbReference type="ARBA" id="ARBA00004123"/>
    </source>
</evidence>
<feature type="region of interest" description="Disordered" evidence="6">
    <location>
        <begin position="766"/>
        <end position="800"/>
    </location>
</feature>
<dbReference type="InterPro" id="IPR018325">
    <property type="entry name" value="Rad4/PNGase_transGLS-fold"/>
</dbReference>
<dbReference type="Gene3D" id="3.30.60.290">
    <property type="entry name" value="Rad4, beta-hairpin domain BHD2"/>
    <property type="match status" value="1"/>
</dbReference>
<evidence type="ECO:0000313" key="11">
    <source>
        <dbReference type="Proteomes" id="UP000235371"/>
    </source>
</evidence>
<dbReference type="OrthoDB" id="300780at2759"/>
<accession>A0A2J6TR37</accession>
<organism evidence="10 11">
    <name type="scientific">Hyaloscypha bicolor E</name>
    <dbReference type="NCBI Taxonomy" id="1095630"/>
    <lineage>
        <taxon>Eukaryota</taxon>
        <taxon>Fungi</taxon>
        <taxon>Dikarya</taxon>
        <taxon>Ascomycota</taxon>
        <taxon>Pezizomycotina</taxon>
        <taxon>Leotiomycetes</taxon>
        <taxon>Helotiales</taxon>
        <taxon>Hyaloscyphaceae</taxon>
        <taxon>Hyaloscypha</taxon>
        <taxon>Hyaloscypha bicolor</taxon>
    </lineage>
</organism>
<evidence type="ECO:0000256" key="2">
    <source>
        <dbReference type="ARBA" id="ARBA00009525"/>
    </source>
</evidence>
<dbReference type="STRING" id="1095630.A0A2J6TR37"/>
<dbReference type="FunCoup" id="A0A2J6TR37">
    <property type="interactions" value="132"/>
</dbReference>
<keyword evidence="5" id="KW-0539">Nucleus</keyword>
<evidence type="ECO:0000259" key="8">
    <source>
        <dbReference type="SMART" id="SM01031"/>
    </source>
</evidence>
<dbReference type="GO" id="GO:0071942">
    <property type="term" value="C:XPC complex"/>
    <property type="evidence" value="ECO:0007669"/>
    <property type="project" value="TreeGrafter"/>
</dbReference>